<protein>
    <submittedName>
        <fullName evidence="2">Uncharacterized protein</fullName>
    </submittedName>
</protein>
<dbReference type="Proteomes" id="UP000030321">
    <property type="component" value="Unassembled WGS sequence"/>
</dbReference>
<feature type="region of interest" description="Disordered" evidence="1">
    <location>
        <begin position="1"/>
        <end position="46"/>
    </location>
</feature>
<sequence>MLKTISFPPYQGGQGGSAPPYQGGQGGSAPPYQGGIKGGRGDISSI</sequence>
<name>A0A0A1W1A2_MICAE</name>
<proteinExistence type="predicted"/>
<evidence type="ECO:0000313" key="2">
    <source>
        <dbReference type="EMBL" id="GAL95837.1"/>
    </source>
</evidence>
<organism evidence="2 3">
    <name type="scientific">Microcystis aeruginosa NIES-44</name>
    <dbReference type="NCBI Taxonomy" id="449439"/>
    <lineage>
        <taxon>Bacteria</taxon>
        <taxon>Bacillati</taxon>
        <taxon>Cyanobacteriota</taxon>
        <taxon>Cyanophyceae</taxon>
        <taxon>Oscillatoriophycideae</taxon>
        <taxon>Chroococcales</taxon>
        <taxon>Microcystaceae</taxon>
        <taxon>Microcystis</taxon>
    </lineage>
</organism>
<dbReference type="AlphaFoldDB" id="A0A0A1W1A2"/>
<evidence type="ECO:0000256" key="1">
    <source>
        <dbReference type="SAM" id="MobiDB-lite"/>
    </source>
</evidence>
<accession>A0A0A1W1A2</accession>
<evidence type="ECO:0000313" key="3">
    <source>
        <dbReference type="Proteomes" id="UP000030321"/>
    </source>
</evidence>
<dbReference type="EMBL" id="BBPA01000076">
    <property type="protein sequence ID" value="GAL95837.1"/>
    <property type="molecule type" value="Genomic_DNA"/>
</dbReference>
<gene>
    <name evidence="2" type="ORF">N44_04693</name>
</gene>
<reference evidence="3" key="1">
    <citation type="journal article" date="2015" name="Genome">
        <title>Whole Genome Sequence of the Non-Microcystin-Producing Microcystis aeruginosa Strain NIES-44.</title>
        <authorList>
            <person name="Okano K."/>
            <person name="Miyata N."/>
            <person name="Ozaki Y."/>
        </authorList>
    </citation>
    <scope>NUCLEOTIDE SEQUENCE [LARGE SCALE GENOMIC DNA]</scope>
    <source>
        <strain evidence="3">NIES-44</strain>
    </source>
</reference>
<comment type="caution">
    <text evidence="2">The sequence shown here is derived from an EMBL/GenBank/DDBJ whole genome shotgun (WGS) entry which is preliminary data.</text>
</comment>